<evidence type="ECO:0000256" key="1">
    <source>
        <dbReference type="SAM" id="Phobius"/>
    </source>
</evidence>
<keyword evidence="3" id="KW-1185">Reference proteome</keyword>
<sequence length="236" mass="26066">MAITYRMLDPRSHTGRGRDRSIGVKPGAPVMVVADDGTPQGPRPVAHLLRNTAAGGPNAYLPGAREILLYGDDRCRELLATVTTEHGTGFGFGGPRFAYRVVDPDGTPIGRISLRRGRVFRIGRSHWTMEQTGKPPVRGSAGRLMWWALWWTVLLPVNVALLVAAFTGIAQDPVTTPRRIVWRDGAGRAVMSFRGLAGDYRVLRDDWDPRLVASLVAIHQTYVSIAISDSTDWYHR</sequence>
<dbReference type="AlphaFoldDB" id="A0A1E5P4B2"/>
<proteinExistence type="predicted"/>
<evidence type="ECO:0000313" key="3">
    <source>
        <dbReference type="Proteomes" id="UP000095759"/>
    </source>
</evidence>
<organism evidence="2 3">
    <name type="scientific">Streptomyces agglomeratus</name>
    <dbReference type="NCBI Taxonomy" id="285458"/>
    <lineage>
        <taxon>Bacteria</taxon>
        <taxon>Bacillati</taxon>
        <taxon>Actinomycetota</taxon>
        <taxon>Actinomycetes</taxon>
        <taxon>Kitasatosporales</taxon>
        <taxon>Streptomycetaceae</taxon>
        <taxon>Streptomyces</taxon>
    </lineage>
</organism>
<keyword evidence="1" id="KW-1133">Transmembrane helix</keyword>
<accession>A0A1E5P4B2</accession>
<gene>
    <name evidence="2" type="ORF">AS594_07535</name>
</gene>
<keyword evidence="1" id="KW-0812">Transmembrane</keyword>
<dbReference type="Proteomes" id="UP000095759">
    <property type="component" value="Unassembled WGS sequence"/>
</dbReference>
<keyword evidence="1" id="KW-0472">Membrane</keyword>
<feature type="transmembrane region" description="Helical" evidence="1">
    <location>
        <begin position="144"/>
        <end position="169"/>
    </location>
</feature>
<dbReference type="EMBL" id="MEHJ01000001">
    <property type="protein sequence ID" value="OEJ24369.1"/>
    <property type="molecule type" value="Genomic_DNA"/>
</dbReference>
<protein>
    <submittedName>
        <fullName evidence="2">Uncharacterized protein</fullName>
    </submittedName>
</protein>
<reference evidence="2 3" key="1">
    <citation type="submission" date="2016-08" db="EMBL/GenBank/DDBJ databases">
        <title>Complete genome sequence of Streptomyces agglomeratus strain 6-3-2, a novel anti-MRSA actinomycete isolated from Wuli of Tebit, China.</title>
        <authorList>
            <person name="Chen X."/>
        </authorList>
    </citation>
    <scope>NUCLEOTIDE SEQUENCE [LARGE SCALE GENOMIC DNA]</scope>
    <source>
        <strain evidence="2 3">6-3-2</strain>
    </source>
</reference>
<evidence type="ECO:0000313" key="2">
    <source>
        <dbReference type="EMBL" id="OEJ24369.1"/>
    </source>
</evidence>
<comment type="caution">
    <text evidence="2">The sequence shown here is derived from an EMBL/GenBank/DDBJ whole genome shotgun (WGS) entry which is preliminary data.</text>
</comment>
<dbReference type="RefSeq" id="WP_069933251.1">
    <property type="nucleotide sequence ID" value="NZ_MEHJ01000001.1"/>
</dbReference>
<name>A0A1E5P4B2_9ACTN</name>